<accession>A0A848HEE1</accession>
<evidence type="ECO:0000313" key="3">
    <source>
        <dbReference type="Proteomes" id="UP000541185"/>
    </source>
</evidence>
<dbReference type="EMBL" id="JABBFX010000002">
    <property type="protein sequence ID" value="NML45948.1"/>
    <property type="molecule type" value="Genomic_DNA"/>
</dbReference>
<organism evidence="2 3">
    <name type="scientific">Ramlibacter agri</name>
    <dbReference type="NCBI Taxonomy" id="2728837"/>
    <lineage>
        <taxon>Bacteria</taxon>
        <taxon>Pseudomonadati</taxon>
        <taxon>Pseudomonadota</taxon>
        <taxon>Betaproteobacteria</taxon>
        <taxon>Burkholderiales</taxon>
        <taxon>Comamonadaceae</taxon>
        <taxon>Ramlibacter</taxon>
    </lineage>
</organism>
<keyword evidence="3" id="KW-1185">Reference proteome</keyword>
<gene>
    <name evidence="2" type="ORF">HHL11_19520</name>
</gene>
<name>A0A848HEE1_9BURK</name>
<evidence type="ECO:0000256" key="1">
    <source>
        <dbReference type="ARBA" id="ARBA00022649"/>
    </source>
</evidence>
<dbReference type="InterPro" id="IPR014795">
    <property type="entry name" value="TacA_1-like"/>
</dbReference>
<dbReference type="Pfam" id="PF08681">
    <property type="entry name" value="TacA1"/>
    <property type="match status" value="1"/>
</dbReference>
<sequence>MGMRCNRRHLLHRLPGGNVSDEVTQPLNTPGANIAPMNLDKVLFTLDAEKFEQFAALLNAPPAPNAALARLLAVQAPWVSDN</sequence>
<reference evidence="2 3" key="1">
    <citation type="submission" date="2020-04" db="EMBL/GenBank/DDBJ databases">
        <title>Ramlibacter sp. G-1-2-2 isolated from soil.</title>
        <authorList>
            <person name="Dahal R.H."/>
        </authorList>
    </citation>
    <scope>NUCLEOTIDE SEQUENCE [LARGE SCALE GENOMIC DNA]</scope>
    <source>
        <strain evidence="2 3">G-1-2-2</strain>
    </source>
</reference>
<dbReference type="AlphaFoldDB" id="A0A848HEE1"/>
<protein>
    <submittedName>
        <fullName evidence="2">DUF1778 domain-containing protein</fullName>
    </submittedName>
</protein>
<keyword evidence="1" id="KW-1277">Toxin-antitoxin system</keyword>
<evidence type="ECO:0000313" key="2">
    <source>
        <dbReference type="EMBL" id="NML45948.1"/>
    </source>
</evidence>
<proteinExistence type="predicted"/>
<dbReference type="Proteomes" id="UP000541185">
    <property type="component" value="Unassembled WGS sequence"/>
</dbReference>
<comment type="caution">
    <text evidence="2">The sequence shown here is derived from an EMBL/GenBank/DDBJ whole genome shotgun (WGS) entry which is preliminary data.</text>
</comment>